<sequence>MSWVCLGATYGGTYLEYLTREVSSEMTELLTLSMEARSHPVEETHFSHLYPPSCPFGHYPKFMTIGLVHRLHKCRDFRDIQKFKELRVELLHPWCLATEELANYIGDFGRVLLTAPRLYFLSGWCDNGIEELFKVILTPSDNSSFCLLDSLLGLWELKTSMADPHNMFGSARLFQPSPLPANPTHHQVVIG</sequence>
<dbReference type="AlphaFoldDB" id="A0A5C6PCB6"/>
<comment type="caution">
    <text evidence="1">The sequence shown here is derived from an EMBL/GenBank/DDBJ whole genome shotgun (WGS) entry which is preliminary data.</text>
</comment>
<organism evidence="1 2">
    <name type="scientific">Takifugu flavidus</name>
    <name type="common">sansaifugu</name>
    <dbReference type="NCBI Taxonomy" id="433684"/>
    <lineage>
        <taxon>Eukaryota</taxon>
        <taxon>Metazoa</taxon>
        <taxon>Chordata</taxon>
        <taxon>Craniata</taxon>
        <taxon>Vertebrata</taxon>
        <taxon>Euteleostomi</taxon>
        <taxon>Actinopterygii</taxon>
        <taxon>Neopterygii</taxon>
        <taxon>Teleostei</taxon>
        <taxon>Neoteleostei</taxon>
        <taxon>Acanthomorphata</taxon>
        <taxon>Eupercaria</taxon>
        <taxon>Tetraodontiformes</taxon>
        <taxon>Tetradontoidea</taxon>
        <taxon>Tetraodontidae</taxon>
        <taxon>Takifugu</taxon>
    </lineage>
</organism>
<name>A0A5C6PCB6_9TELE</name>
<proteinExistence type="predicted"/>
<evidence type="ECO:0000313" key="1">
    <source>
        <dbReference type="EMBL" id="TWW77454.1"/>
    </source>
</evidence>
<evidence type="ECO:0000313" key="2">
    <source>
        <dbReference type="Proteomes" id="UP000324091"/>
    </source>
</evidence>
<accession>A0A5C6PCB6</accession>
<dbReference type="EMBL" id="RHFK02000004">
    <property type="protein sequence ID" value="TWW77454.1"/>
    <property type="molecule type" value="Genomic_DNA"/>
</dbReference>
<gene>
    <name evidence="1" type="ORF">D4764_12G0008440</name>
</gene>
<keyword evidence="2" id="KW-1185">Reference proteome</keyword>
<reference evidence="1 2" key="1">
    <citation type="submission" date="2019-04" db="EMBL/GenBank/DDBJ databases">
        <title>Chromosome genome assembly for Takifugu flavidus.</title>
        <authorList>
            <person name="Xiao S."/>
        </authorList>
    </citation>
    <scope>NUCLEOTIDE SEQUENCE [LARGE SCALE GENOMIC DNA]</scope>
    <source>
        <strain evidence="1">HTHZ2018</strain>
        <tissue evidence="1">Muscle</tissue>
    </source>
</reference>
<dbReference type="Proteomes" id="UP000324091">
    <property type="component" value="Chromosome 12"/>
</dbReference>
<protein>
    <submittedName>
        <fullName evidence="1">Uncharacterized protein</fullName>
    </submittedName>
</protein>